<sequence>MNSTVLQLSARERLQFAFDTFESEYGIAKLLDPEDVCDVETPDERSLITYVSMLHNRLINEPKVLLSLGGGYDDVISRLTRGIGITNEKLDHLLVRIDNVNVAEERGERFEILERQVREIVDDLHLLKPPIDELFSDVEILRQQRHSQTADLNKQVVGLEQRRAAYLGRLEDGIMTRLGIRPKTQFVTERVTSTTTADGGSLAYKGNAFRRVEDAIQWIRDRTDFRQTVDECIARQAEVSAEDSYDYFELLKILESEYQQLRELSAGRMVDLDSLIAFIRAAQLELVWIHEREELEVTRNWSTVQQLDIPMLQNYFKQLLHEIELHEKQFNDVHNQGAALINQRHPAGEVIEVYLRTMQNQWDWLLNLSKCLEGHLRDAYNAKSFLEESDQIEQQMQQQLNHLDQSYNRTDFSLDEGERMLRELDSIREHIQQLHARLLSLSERCSQISPLWQRGERIGRPIPVVSLCEYKRDECTLLDNHDLLHWRIRGMDGVEASIPSVVFRIPPPDPRLSNLLSRFHGQFERLRKLWDRKHHLTRYNMVLSTMRTVRGWDLDTFLSIPPDQRDEIIKALNEDVNKLLAELDPNDPLARRLKDELRLTNEHFYDLLGRAQKGPEPNYANEFDAAAVELIRKFEDAFKQLSERAQIRIPSNLEELEHQIREHKIFEDNLQALDVDVSNVKELFRQLPSPTPNQRAKHDLMISRWEEIWDLCRMYVERLKALENVLKSVDEVSDIVRRHEVTLSSFDDMPAALERLRGVHAQLVELLMVLQQQRSIVENLNKDTAQIRSHVARTRLGVQHHSDVDQLEELVTNLTVRWDNVNSQVTDRLRIAEEAQQTQMVYRSQYDEELQWLDRVEATINSLRRPEDLRPEELQGQLDQLTAEYAQLQEHTATIEAINKEGGKFIRDARSYDIKLAQYHDNIISAHGQRIKDEFRRQIPQPKNGAQIVTEELEALNRRFAQLSSVILERKNIVNVLIQNWRRKQQDSLHSECLRRNADIHSLISQLGQLQRSQLEQIQTIPLNTEKEARSHFVGMREKLNSYSTEVAKQIAEADRLCVECADSLSPEQFHLLKENRHCLQHTFERLERQADAILARLDLATALLLEFTSRASSFQSWVFEHGRQLDSLRAESGDPERLDSIRRAFEDLNELILSKRPELNSIEQLAQRIEVEIAAYVDEINDRGGGMSSPICEGIALVTTTQLLQQHQVRETVLRAQEDYESLLSAKQELDQLLQGLSSNSMQYQQRLAEWLSHAEKQILLFNDLPIHPKELTEQSEELADFVNEISIQAPLLENVIENTRELFAHLGGSEAIALQMRTDQLKQRYNNLADDADSKIAIWEKALTLAENLLDGQTELKKHLEDVEEDLQNLSQVSLEEQFQLISTIESDLGPAREQLESIQLISCELQRLTTESRANQLAKESAELLRYFNSVADTVTKKAELLSKAERQSRLIFDVLDFWIDWFNEVQEQIVNAEKPAVDIEQLKQQLKQQRQLNDEISSERNGLRDMITEASKVARDLNLTLGGQEGQEALLTKVERTKKMAEETAELGSERTAELEQAFALAKELDSEYTELNDYMDGFERELCACDPITTGMPAKVLLAQQQHNNNILQQIQSQRPMVNKFERNVAALRELCSEIDEQNLKQISENVAERFEELVHAFQERGDVLTSSLEHSAHLGDRLNMLLSNLSAALEQLHSQEPPSSRPPIIRRQLAEMSAMFDLLHQREPSFLAMKTQCSEQIELAKQQNLNSGQEPSTLAEMHQQRLAELDTRWTELKQAAEGRRLQLETILPLAERFWIQLDLAQQSVVQIRQHTDQFGMTAAAEDLFDSPVKQLQQRQNQLQSLQNGISECSQGVQQAHLGGLALCNELLGAEEEQSFVQQHLAALQAQWDAFLAHFTQMSSSLSLASLQFHSLLQQLTSFLAAKENQASNIITDNPLNSVDSVREQLQIVDMLRRELDEAAIGREQLNQMGAELCAVMAATKNTSMGDTDDPTLSIRQPLGELNQRWNVLLKRLLDSQQRLERALLDMGQFSQAHAQLVDWIDKTLSTLDGVEGEWRLYSDNGTSGLKHIEIALCKLRILQNDISAHQPSYEAILTAGAQILRQEDSSAAASTQPMIEHLVSNWSKLDERTQQLYNELEQNRAESTSRNNDMEKWRLWLADLLTEMRTNRPIGGLPETAIAQLDEFRVIQSDVEQRKPQFEEYLNSLEESMEDLKRSEVKNGKEDRTISQVKKLRADWKTLQEKLAEQEKKLRQALEEALELSQGMQEMQDWLLEAENHLAMVPPISRLVETLETQLGTHKTFNDSVQTKCQFMKELNNKGIRMQLSCEKKDAIPMKNKLVSLKHRTDKLAQRSNERLRTLTIALDDSRLFFVAQQELIDWIEEQLKLLDEKETEKMGTGDRIRELLEEHKKLQDQIRRRTGLFDETRQYICFKLTLKFFIKFLD</sequence>
<reference evidence="1" key="1">
    <citation type="submission" date="2023-11" db="EMBL/GenBank/DDBJ databases">
        <authorList>
            <person name="Poullet M."/>
        </authorList>
    </citation>
    <scope>NUCLEOTIDE SEQUENCE</scope>
    <source>
        <strain evidence="1">E1834</strain>
    </source>
</reference>
<evidence type="ECO:0000313" key="1">
    <source>
        <dbReference type="EMBL" id="CAK5074388.1"/>
    </source>
</evidence>
<dbReference type="Proteomes" id="UP001497535">
    <property type="component" value="Unassembled WGS sequence"/>
</dbReference>
<organism evidence="1 2">
    <name type="scientific">Meloidogyne enterolobii</name>
    <name type="common">Root-knot nematode worm</name>
    <name type="synonym">Meloidogyne mayaguensis</name>
    <dbReference type="NCBI Taxonomy" id="390850"/>
    <lineage>
        <taxon>Eukaryota</taxon>
        <taxon>Metazoa</taxon>
        <taxon>Ecdysozoa</taxon>
        <taxon>Nematoda</taxon>
        <taxon>Chromadorea</taxon>
        <taxon>Rhabditida</taxon>
        <taxon>Tylenchina</taxon>
        <taxon>Tylenchomorpha</taxon>
        <taxon>Tylenchoidea</taxon>
        <taxon>Meloidogynidae</taxon>
        <taxon>Meloidogyninae</taxon>
        <taxon>Meloidogyne</taxon>
    </lineage>
</organism>
<gene>
    <name evidence="1" type="ORF">MENTE1834_LOCUS21137</name>
</gene>
<protein>
    <submittedName>
        <fullName evidence="1">Uncharacterized protein</fullName>
    </submittedName>
</protein>
<dbReference type="EMBL" id="CAVMJV010000026">
    <property type="protein sequence ID" value="CAK5074388.1"/>
    <property type="molecule type" value="Genomic_DNA"/>
</dbReference>
<accession>A0ACB0Z689</accession>
<proteinExistence type="predicted"/>
<name>A0ACB0Z689_MELEN</name>
<comment type="caution">
    <text evidence="1">The sequence shown here is derived from an EMBL/GenBank/DDBJ whole genome shotgun (WGS) entry which is preliminary data.</text>
</comment>
<evidence type="ECO:0000313" key="2">
    <source>
        <dbReference type="Proteomes" id="UP001497535"/>
    </source>
</evidence>
<keyword evidence="2" id="KW-1185">Reference proteome</keyword>